<keyword evidence="3" id="KW-1185">Reference proteome</keyword>
<name>A0ABU6ZBF3_9FABA</name>
<gene>
    <name evidence="2" type="ORF">PIB30_038472</name>
</gene>
<evidence type="ECO:0000256" key="1">
    <source>
        <dbReference type="SAM" id="MobiDB-lite"/>
    </source>
</evidence>
<organism evidence="2 3">
    <name type="scientific">Stylosanthes scabra</name>
    <dbReference type="NCBI Taxonomy" id="79078"/>
    <lineage>
        <taxon>Eukaryota</taxon>
        <taxon>Viridiplantae</taxon>
        <taxon>Streptophyta</taxon>
        <taxon>Embryophyta</taxon>
        <taxon>Tracheophyta</taxon>
        <taxon>Spermatophyta</taxon>
        <taxon>Magnoliopsida</taxon>
        <taxon>eudicotyledons</taxon>
        <taxon>Gunneridae</taxon>
        <taxon>Pentapetalae</taxon>
        <taxon>rosids</taxon>
        <taxon>fabids</taxon>
        <taxon>Fabales</taxon>
        <taxon>Fabaceae</taxon>
        <taxon>Papilionoideae</taxon>
        <taxon>50 kb inversion clade</taxon>
        <taxon>dalbergioids sensu lato</taxon>
        <taxon>Dalbergieae</taxon>
        <taxon>Pterocarpus clade</taxon>
        <taxon>Stylosanthes</taxon>
    </lineage>
</organism>
<dbReference type="EMBL" id="JASCZI010272059">
    <property type="protein sequence ID" value="MED6219735.1"/>
    <property type="molecule type" value="Genomic_DNA"/>
</dbReference>
<comment type="caution">
    <text evidence="2">The sequence shown here is derived from an EMBL/GenBank/DDBJ whole genome shotgun (WGS) entry which is preliminary data.</text>
</comment>
<proteinExistence type="predicted"/>
<dbReference type="Proteomes" id="UP001341840">
    <property type="component" value="Unassembled WGS sequence"/>
</dbReference>
<reference evidence="2 3" key="1">
    <citation type="journal article" date="2023" name="Plants (Basel)">
        <title>Bridging the Gap: Combining Genomics and Transcriptomics Approaches to Understand Stylosanthes scabra, an Orphan Legume from the Brazilian Caatinga.</title>
        <authorList>
            <person name="Ferreira-Neto J.R.C."/>
            <person name="da Silva M.D."/>
            <person name="Binneck E."/>
            <person name="de Melo N.F."/>
            <person name="da Silva R.H."/>
            <person name="de Melo A.L.T.M."/>
            <person name="Pandolfi V."/>
            <person name="Bustamante F.O."/>
            <person name="Brasileiro-Vidal A.C."/>
            <person name="Benko-Iseppon A.M."/>
        </authorList>
    </citation>
    <scope>NUCLEOTIDE SEQUENCE [LARGE SCALE GENOMIC DNA]</scope>
    <source>
        <tissue evidence="2">Leaves</tissue>
    </source>
</reference>
<protein>
    <recommendedName>
        <fullName evidence="4">PiggyBac transposable element-derived protein domain-containing protein</fullName>
    </recommendedName>
</protein>
<evidence type="ECO:0000313" key="2">
    <source>
        <dbReference type="EMBL" id="MED6219735.1"/>
    </source>
</evidence>
<sequence length="140" mass="16414">MASSKPKAPKTKPNPSRLTPKVSLSIIHNEHDTIIEDPDDRTNPNSLLFPFAVEDKTYCFLSPLLPQDKEKSIESFFPSAENRELLLEKDIYTHNFLKGKSFRNDPKTSFRSVNIFRNWFDRVAPSYVEFWKSHKFYDLM</sequence>
<accession>A0ABU6ZBF3</accession>
<feature type="region of interest" description="Disordered" evidence="1">
    <location>
        <begin position="1"/>
        <end position="21"/>
    </location>
</feature>
<evidence type="ECO:0000313" key="3">
    <source>
        <dbReference type="Proteomes" id="UP001341840"/>
    </source>
</evidence>
<feature type="compositionally biased region" description="Low complexity" evidence="1">
    <location>
        <begin position="1"/>
        <end position="16"/>
    </location>
</feature>
<evidence type="ECO:0008006" key="4">
    <source>
        <dbReference type="Google" id="ProtNLM"/>
    </source>
</evidence>